<protein>
    <submittedName>
        <fullName evidence="1">Uncharacterized protein</fullName>
    </submittedName>
</protein>
<comment type="caution">
    <text evidence="1">The sequence shown here is derived from an EMBL/GenBank/DDBJ whole genome shotgun (WGS) entry which is preliminary data.</text>
</comment>
<keyword evidence="2" id="KW-1185">Reference proteome</keyword>
<reference evidence="1" key="1">
    <citation type="journal article" date="2022" name="Int. J. Mol. Sci.">
        <title>Draft Genome of Tanacetum Coccineum: Genomic Comparison of Closely Related Tanacetum-Family Plants.</title>
        <authorList>
            <person name="Yamashiro T."/>
            <person name="Shiraishi A."/>
            <person name="Nakayama K."/>
            <person name="Satake H."/>
        </authorList>
    </citation>
    <scope>NUCLEOTIDE SEQUENCE</scope>
</reference>
<sequence>MASQFPLTPSKLERDDITIFCDDVKYVPGYTCSGQLYSLIVLADNDDDEEEFLDADETLVDTMTEEVQPQISLNALYSVSLFQTIKVIRLVAKQHELHILADSGSTHNFLDMNAAKRME</sequence>
<proteinExistence type="predicted"/>
<evidence type="ECO:0000313" key="2">
    <source>
        <dbReference type="Proteomes" id="UP001151760"/>
    </source>
</evidence>
<gene>
    <name evidence="1" type="ORF">Tco_1015296</name>
</gene>
<dbReference type="Proteomes" id="UP001151760">
    <property type="component" value="Unassembled WGS sequence"/>
</dbReference>
<evidence type="ECO:0000313" key="1">
    <source>
        <dbReference type="EMBL" id="GJT63816.1"/>
    </source>
</evidence>
<name>A0ABQ5FKC7_9ASTR</name>
<accession>A0ABQ5FKC7</accession>
<organism evidence="1 2">
    <name type="scientific">Tanacetum coccineum</name>
    <dbReference type="NCBI Taxonomy" id="301880"/>
    <lineage>
        <taxon>Eukaryota</taxon>
        <taxon>Viridiplantae</taxon>
        <taxon>Streptophyta</taxon>
        <taxon>Embryophyta</taxon>
        <taxon>Tracheophyta</taxon>
        <taxon>Spermatophyta</taxon>
        <taxon>Magnoliopsida</taxon>
        <taxon>eudicotyledons</taxon>
        <taxon>Gunneridae</taxon>
        <taxon>Pentapetalae</taxon>
        <taxon>asterids</taxon>
        <taxon>campanulids</taxon>
        <taxon>Asterales</taxon>
        <taxon>Asteraceae</taxon>
        <taxon>Asteroideae</taxon>
        <taxon>Anthemideae</taxon>
        <taxon>Anthemidinae</taxon>
        <taxon>Tanacetum</taxon>
    </lineage>
</organism>
<dbReference type="EMBL" id="BQNB010017491">
    <property type="protein sequence ID" value="GJT63816.1"/>
    <property type="molecule type" value="Genomic_DNA"/>
</dbReference>
<reference evidence="1" key="2">
    <citation type="submission" date="2022-01" db="EMBL/GenBank/DDBJ databases">
        <authorList>
            <person name="Yamashiro T."/>
            <person name="Shiraishi A."/>
            <person name="Satake H."/>
            <person name="Nakayama K."/>
        </authorList>
    </citation>
    <scope>NUCLEOTIDE SEQUENCE</scope>
</reference>